<name>A0A8H7U478_9APHY</name>
<organism evidence="1 2">
    <name type="scientific">Rhodonia placenta</name>
    <dbReference type="NCBI Taxonomy" id="104341"/>
    <lineage>
        <taxon>Eukaryota</taxon>
        <taxon>Fungi</taxon>
        <taxon>Dikarya</taxon>
        <taxon>Basidiomycota</taxon>
        <taxon>Agaricomycotina</taxon>
        <taxon>Agaricomycetes</taxon>
        <taxon>Polyporales</taxon>
        <taxon>Adustoporiaceae</taxon>
        <taxon>Rhodonia</taxon>
    </lineage>
</organism>
<accession>A0A8H7U478</accession>
<protein>
    <submittedName>
        <fullName evidence="1">Uncharacterized protein</fullName>
    </submittedName>
</protein>
<comment type="caution">
    <text evidence="1">The sequence shown here is derived from an EMBL/GenBank/DDBJ whole genome shotgun (WGS) entry which is preliminary data.</text>
</comment>
<reference evidence="1" key="1">
    <citation type="submission" date="2020-11" db="EMBL/GenBank/DDBJ databases">
        <authorList>
            <person name="Koelle M."/>
            <person name="Horta M.A.C."/>
            <person name="Nowrousian M."/>
            <person name="Ohm R.A."/>
            <person name="Benz P."/>
            <person name="Pilgard A."/>
        </authorList>
    </citation>
    <scope>NUCLEOTIDE SEQUENCE</scope>
    <source>
        <strain evidence="1">FPRL280</strain>
    </source>
</reference>
<gene>
    <name evidence="1" type="ORF">IEO21_02638</name>
</gene>
<sequence length="71" mass="7648">MSLRSGVSTCAQVSRTAANAMLAIAWSAILGIALDENMNGEEKAKRKGTVDGIRCIYAVGRWVGEWMDGCR</sequence>
<dbReference type="EMBL" id="JADOXO010000027">
    <property type="protein sequence ID" value="KAF9818658.1"/>
    <property type="molecule type" value="Genomic_DNA"/>
</dbReference>
<evidence type="ECO:0000313" key="1">
    <source>
        <dbReference type="EMBL" id="KAF9818658.1"/>
    </source>
</evidence>
<dbReference type="AlphaFoldDB" id="A0A8H7U478"/>
<reference evidence="1" key="2">
    <citation type="journal article" name="Front. Microbiol.">
        <title>Degradative Capacity of Two Strains of Rhodonia placenta: From Phenotype to Genotype.</title>
        <authorList>
            <person name="Kolle M."/>
            <person name="Horta M.A.C."/>
            <person name="Nowrousian M."/>
            <person name="Ohm R.A."/>
            <person name="Benz J.P."/>
            <person name="Pilgard A."/>
        </authorList>
    </citation>
    <scope>NUCLEOTIDE SEQUENCE</scope>
    <source>
        <strain evidence="1">FPRL280</strain>
    </source>
</reference>
<proteinExistence type="predicted"/>
<dbReference type="Proteomes" id="UP000639403">
    <property type="component" value="Unassembled WGS sequence"/>
</dbReference>
<evidence type="ECO:0000313" key="2">
    <source>
        <dbReference type="Proteomes" id="UP000639403"/>
    </source>
</evidence>